<proteinExistence type="predicted"/>
<keyword evidence="3 5" id="KW-0863">Zinc-finger</keyword>
<dbReference type="InterPro" id="IPR036236">
    <property type="entry name" value="Znf_C2H2_sf"/>
</dbReference>
<dbReference type="Pfam" id="PF00096">
    <property type="entry name" value="zf-C2H2"/>
    <property type="match status" value="3"/>
</dbReference>
<feature type="region of interest" description="Disordered" evidence="6">
    <location>
        <begin position="696"/>
        <end position="727"/>
    </location>
</feature>
<dbReference type="AlphaFoldDB" id="A0A2J6PU83"/>
<evidence type="ECO:0000259" key="7">
    <source>
        <dbReference type="PROSITE" id="PS50157"/>
    </source>
</evidence>
<evidence type="ECO:0000313" key="9">
    <source>
        <dbReference type="Proteomes" id="UP000235672"/>
    </source>
</evidence>
<feature type="domain" description="C2H2-type" evidence="7">
    <location>
        <begin position="642"/>
        <end position="664"/>
    </location>
</feature>
<dbReference type="OrthoDB" id="3437960at2759"/>
<evidence type="ECO:0000256" key="3">
    <source>
        <dbReference type="ARBA" id="ARBA00022771"/>
    </source>
</evidence>
<reference evidence="8 9" key="1">
    <citation type="submission" date="2016-05" db="EMBL/GenBank/DDBJ databases">
        <title>A degradative enzymes factory behind the ericoid mycorrhizal symbiosis.</title>
        <authorList>
            <consortium name="DOE Joint Genome Institute"/>
            <person name="Martino E."/>
            <person name="Morin E."/>
            <person name="Grelet G."/>
            <person name="Kuo A."/>
            <person name="Kohler A."/>
            <person name="Daghino S."/>
            <person name="Barry K."/>
            <person name="Choi C."/>
            <person name="Cichocki N."/>
            <person name="Clum A."/>
            <person name="Copeland A."/>
            <person name="Hainaut M."/>
            <person name="Haridas S."/>
            <person name="Labutti K."/>
            <person name="Lindquist E."/>
            <person name="Lipzen A."/>
            <person name="Khouja H.-R."/>
            <person name="Murat C."/>
            <person name="Ohm R."/>
            <person name="Olson A."/>
            <person name="Spatafora J."/>
            <person name="Veneault-Fourrey C."/>
            <person name="Henrissat B."/>
            <person name="Grigoriev I."/>
            <person name="Martin F."/>
            <person name="Perotto S."/>
        </authorList>
    </citation>
    <scope>NUCLEOTIDE SEQUENCE [LARGE SCALE GENOMIC DNA]</scope>
    <source>
        <strain evidence="8 9">UAMH 7357</strain>
    </source>
</reference>
<dbReference type="GO" id="GO:0008270">
    <property type="term" value="F:zinc ion binding"/>
    <property type="evidence" value="ECO:0007669"/>
    <property type="project" value="UniProtKB-KW"/>
</dbReference>
<keyword evidence="9" id="KW-1185">Reference proteome</keyword>
<gene>
    <name evidence="8" type="ORF">NA56DRAFT_648538</name>
</gene>
<name>A0A2J6PU83_9HELO</name>
<keyword evidence="4" id="KW-0862">Zinc</keyword>
<dbReference type="GO" id="GO:0005634">
    <property type="term" value="C:nucleus"/>
    <property type="evidence" value="ECO:0007669"/>
    <property type="project" value="UniProtKB-ARBA"/>
</dbReference>
<dbReference type="STRING" id="1745343.A0A2J6PU83"/>
<dbReference type="PROSITE" id="PS00028">
    <property type="entry name" value="ZINC_FINGER_C2H2_1"/>
    <property type="match status" value="5"/>
</dbReference>
<dbReference type="SUPFAM" id="SSF57667">
    <property type="entry name" value="beta-beta-alpha zinc fingers"/>
    <property type="match status" value="4"/>
</dbReference>
<keyword evidence="1" id="KW-0479">Metal-binding</keyword>
<dbReference type="PROSITE" id="PS50157">
    <property type="entry name" value="ZINC_FINGER_C2H2_2"/>
    <property type="match status" value="4"/>
</dbReference>
<evidence type="ECO:0000256" key="1">
    <source>
        <dbReference type="ARBA" id="ARBA00022723"/>
    </source>
</evidence>
<evidence type="ECO:0000256" key="4">
    <source>
        <dbReference type="ARBA" id="ARBA00022833"/>
    </source>
</evidence>
<dbReference type="SMART" id="SM00355">
    <property type="entry name" value="ZnF_C2H2"/>
    <property type="match status" value="9"/>
</dbReference>
<organism evidence="8 9">
    <name type="scientific">Hyaloscypha hepaticicola</name>
    <dbReference type="NCBI Taxonomy" id="2082293"/>
    <lineage>
        <taxon>Eukaryota</taxon>
        <taxon>Fungi</taxon>
        <taxon>Dikarya</taxon>
        <taxon>Ascomycota</taxon>
        <taxon>Pezizomycotina</taxon>
        <taxon>Leotiomycetes</taxon>
        <taxon>Helotiales</taxon>
        <taxon>Hyaloscyphaceae</taxon>
        <taxon>Hyaloscypha</taxon>
    </lineage>
</organism>
<feature type="domain" description="C2H2-type" evidence="7">
    <location>
        <begin position="614"/>
        <end position="641"/>
    </location>
</feature>
<protein>
    <recommendedName>
        <fullName evidence="7">C2H2-type domain-containing protein</fullName>
    </recommendedName>
</protein>
<accession>A0A2J6PU83</accession>
<dbReference type="Gene3D" id="3.30.160.60">
    <property type="entry name" value="Classic Zinc Finger"/>
    <property type="match status" value="6"/>
</dbReference>
<dbReference type="GO" id="GO:0045944">
    <property type="term" value="P:positive regulation of transcription by RNA polymerase II"/>
    <property type="evidence" value="ECO:0007669"/>
    <property type="project" value="UniProtKB-ARBA"/>
</dbReference>
<dbReference type="FunFam" id="3.30.160.60:FF:000016">
    <property type="entry name" value="zinc finger protein 37 homolog"/>
    <property type="match status" value="1"/>
</dbReference>
<keyword evidence="2" id="KW-0677">Repeat</keyword>
<evidence type="ECO:0000313" key="8">
    <source>
        <dbReference type="EMBL" id="PMD17466.1"/>
    </source>
</evidence>
<dbReference type="Proteomes" id="UP000235672">
    <property type="component" value="Unassembled WGS sequence"/>
</dbReference>
<dbReference type="GO" id="GO:0000981">
    <property type="term" value="F:DNA-binding transcription factor activity, RNA polymerase II-specific"/>
    <property type="evidence" value="ECO:0007669"/>
    <property type="project" value="TreeGrafter"/>
</dbReference>
<sequence length="727" mass="81602">MDDDRLKYSQSLPRGNADMTFDRFWETYDGQLTPSNEAQPLQLAPFFQFSGYGNMQDSLMTSPLQKMPFVSQKQNPQARNSEPDMFRMAQWQRGRFPQASRTQQANKRQKTAHPISSSFEILATQVTDRRGDEESVMGSESECCSSCSDGIPCASPDCAPCSVPGCNSKTIAVIPCNKKACEQPACTDQCLSTALQIRQAMHEQDIISRERLMSNLVELPWNPQKPRDTSLMGKDSFDGILDPALNGFDAPDYTPAAVSPTPTTPSMRSNVPTPYSLNTGMPTPEIGGLFSSQHVYRDVLSGTGAMFNSLSQTWPEEEYSRSNDSSGASMFQCTWDGCYQPFQSYNDWLPHLHKDHVDPQMVFGCPIQAENCPRTISTNPLDHLQIDHGFNFDMNNNFSCPAPNCLPTETFCDPAMLHNHFDHAHATPAQGGLRCRLEKTCDFFGDYDQLFSHINEQHQLPPMPKVEEIGLSLPRASTLETTTQPECSPEEGVLEAETGGAFSADEAVHSCMWKADNQVCSLMFQSEVELQTHLKSSHLDSLDKRSGYRCLWEDCKRKEMPLEKQGFSQRGKLERHMATHTNFKCSICDVCGQKFSAPQSMKQHRLLHTGEKPWKCKHCGKAFPQQSACTIHERTHTNEKPLECSICGKKFSESSNLSKHRKIHGEKGLHACNYEGCGKSFHRLDQLKRHTMTHERKRLQAASSESESTVTKTEIAGQVEEDLRSDI</sequence>
<dbReference type="EMBL" id="KZ613499">
    <property type="protein sequence ID" value="PMD17466.1"/>
    <property type="molecule type" value="Genomic_DNA"/>
</dbReference>
<dbReference type="PANTHER" id="PTHR19818:SF139">
    <property type="entry name" value="PAIR-RULE PROTEIN ODD-PAIRED"/>
    <property type="match status" value="1"/>
</dbReference>
<dbReference type="InterPro" id="IPR050329">
    <property type="entry name" value="GLI_C2H2-zinc-finger"/>
</dbReference>
<dbReference type="PANTHER" id="PTHR19818">
    <property type="entry name" value="ZINC FINGER PROTEIN ZIC AND GLI"/>
    <property type="match status" value="1"/>
</dbReference>
<evidence type="ECO:0000256" key="5">
    <source>
        <dbReference type="PROSITE-ProRule" id="PRU00042"/>
    </source>
</evidence>
<dbReference type="InterPro" id="IPR013087">
    <property type="entry name" value="Znf_C2H2_type"/>
</dbReference>
<evidence type="ECO:0000256" key="2">
    <source>
        <dbReference type="ARBA" id="ARBA00022737"/>
    </source>
</evidence>
<dbReference type="GO" id="GO:0000978">
    <property type="term" value="F:RNA polymerase II cis-regulatory region sequence-specific DNA binding"/>
    <property type="evidence" value="ECO:0007669"/>
    <property type="project" value="TreeGrafter"/>
</dbReference>
<evidence type="ECO:0000256" key="6">
    <source>
        <dbReference type="SAM" id="MobiDB-lite"/>
    </source>
</evidence>
<dbReference type="FunFam" id="3.30.160.60:FF:000557">
    <property type="entry name" value="zinc finger and SCAN domain-containing protein 29"/>
    <property type="match status" value="1"/>
</dbReference>
<feature type="domain" description="C2H2-type" evidence="7">
    <location>
        <begin position="583"/>
        <end position="613"/>
    </location>
</feature>
<feature type="domain" description="C2H2-type" evidence="7">
    <location>
        <begin position="670"/>
        <end position="699"/>
    </location>
</feature>